<organism evidence="1 2">
    <name type="scientific">Pythium oligandrum</name>
    <name type="common">Mycoparasitic fungus</name>
    <dbReference type="NCBI Taxonomy" id="41045"/>
    <lineage>
        <taxon>Eukaryota</taxon>
        <taxon>Sar</taxon>
        <taxon>Stramenopiles</taxon>
        <taxon>Oomycota</taxon>
        <taxon>Peronosporomycetes</taxon>
        <taxon>Pythiales</taxon>
        <taxon>Pythiaceae</taxon>
        <taxon>Pythium</taxon>
    </lineage>
</organism>
<dbReference type="PANTHER" id="PTHR31854">
    <property type="entry name" value="TUBULIN POLYGLUTAMYLASE COMPLEX SUBUNIT 2"/>
    <property type="match status" value="1"/>
</dbReference>
<dbReference type="EMBL" id="SPLM01000038">
    <property type="protein sequence ID" value="TMW64942.1"/>
    <property type="molecule type" value="Genomic_DNA"/>
</dbReference>
<gene>
    <name evidence="1" type="ORF">Poli38472_009109</name>
</gene>
<dbReference type="PANTHER" id="PTHR31854:SF2">
    <property type="entry name" value="TUBULIN POLYGLUTAMYLASE COMPLEX SUBUNIT 2"/>
    <property type="match status" value="1"/>
</dbReference>
<keyword evidence="2" id="KW-1185">Reference proteome</keyword>
<protein>
    <recommendedName>
        <fullName evidence="3">Tubulin polyglutamylase complex subunit 2</fullName>
    </recommendedName>
</protein>
<proteinExistence type="predicted"/>
<evidence type="ECO:0000313" key="2">
    <source>
        <dbReference type="Proteomes" id="UP000794436"/>
    </source>
</evidence>
<comment type="caution">
    <text evidence="1">The sequence shown here is derived from an EMBL/GenBank/DDBJ whole genome shotgun (WGS) entry which is preliminary data.</text>
</comment>
<dbReference type="OrthoDB" id="10249691at2759"/>
<reference evidence="1" key="1">
    <citation type="submission" date="2019-03" db="EMBL/GenBank/DDBJ databases">
        <title>Long read genome sequence of the mycoparasitic Pythium oligandrum ATCC 38472 isolated from sugarbeet rhizosphere.</title>
        <authorList>
            <person name="Gaulin E."/>
        </authorList>
    </citation>
    <scope>NUCLEOTIDE SEQUENCE</scope>
    <source>
        <strain evidence="1">ATCC 38472_TT</strain>
    </source>
</reference>
<name>A0A8K1CK48_PYTOL</name>
<evidence type="ECO:0008006" key="3">
    <source>
        <dbReference type="Google" id="ProtNLM"/>
    </source>
</evidence>
<dbReference type="AlphaFoldDB" id="A0A8K1CK48"/>
<dbReference type="Proteomes" id="UP000794436">
    <property type="component" value="Unassembled WGS sequence"/>
</dbReference>
<accession>A0A8K1CK48</accession>
<sequence length="202" mass="23214">MLCVCLTRLPSPPTLILQKNHPFVLPDDLKRFFTITNGLSVKWFASFRGHPTLIGHFVLNGVQELQKTRVEKFATLCRPADLHRLRHVSVEEGVTVFPLESSAAYGDVALVYFSAKPQVWFRDLRGHWSFLADNFTCYYRMMIAHLGLISWQTIFSDVGLDPFRKPWFYLFIPHRMAIDEHENAKIVKADRGSAHNKLGEVA</sequence>
<dbReference type="InterPro" id="IPR039231">
    <property type="entry name" value="TPGS2"/>
</dbReference>
<evidence type="ECO:0000313" key="1">
    <source>
        <dbReference type="EMBL" id="TMW64942.1"/>
    </source>
</evidence>